<evidence type="ECO:0000313" key="4">
    <source>
        <dbReference type="EMBL" id="KZV38843.1"/>
    </source>
</evidence>
<sequence>MGSLKGDVLLKLLEDMKMEDNESEDDRKPVLLQIRSIIPVLEEGDLWPNRGFFLKVSDLSHALYVSLPQEQNEMILGNKLKLGQFIYVRKLENAHPVPLLRGVTPVPGRRRCEGTPEDIVSPENLVNILEASGMDSIVEKGHRSRCGSLSPSRKYRGEIRMDKCSTRTLDYGYDNGDEGTKSRPTSVDNDSDTDSVVSYASSTSISKRRSWMESEILGVKDIYDSSAAKQIRPPARSRSANVSPVRSIRYDSSDENFSSVSRRRSDVGSAKGLIKRTNKNQISVPKVNNVQIPNSLCSFVYDRKGAETGILWNYLPSTLVKLGKEVIKQRDIAMLAAADALQEACAADKLLRSLSMFSELTLAEGEDLQPFVDKFFELQDDLARTRLILQSLTNISPLRTIESGDITASSIKEVLSIALERKRRAATWIKSAVAMDLSLAASVVDPLANPMSSTVKNSSISSQSKKPKVTDVVKKSTSYPSVPLLFASERDDQNEWTKGSTLTAANGLATSLQDGSRKLFLNDVEEYLDEVERKCSSMDRENSIAGMMYRVKKVSDWLDLMVNKEGNHRKDGGRLSYDNLEDSEIEICGRLRNKIYGILMKHIERMAFKTNNHMLYKSKIDCAARFVNVHKS</sequence>
<reference evidence="4 5" key="1">
    <citation type="journal article" date="2015" name="Proc. Natl. Acad. Sci. U.S.A.">
        <title>The resurrection genome of Boea hygrometrica: A blueprint for survival of dehydration.</title>
        <authorList>
            <person name="Xiao L."/>
            <person name="Yang G."/>
            <person name="Zhang L."/>
            <person name="Yang X."/>
            <person name="Zhao S."/>
            <person name="Ji Z."/>
            <person name="Zhou Q."/>
            <person name="Hu M."/>
            <person name="Wang Y."/>
            <person name="Chen M."/>
            <person name="Xu Y."/>
            <person name="Jin H."/>
            <person name="Xiao X."/>
            <person name="Hu G."/>
            <person name="Bao F."/>
            <person name="Hu Y."/>
            <person name="Wan P."/>
            <person name="Li L."/>
            <person name="Deng X."/>
            <person name="Kuang T."/>
            <person name="Xiang C."/>
            <person name="Zhu J.K."/>
            <person name="Oliver M.J."/>
            <person name="He Y."/>
        </authorList>
    </citation>
    <scope>NUCLEOTIDE SEQUENCE [LARGE SCALE GENOMIC DNA]</scope>
    <source>
        <strain evidence="5">cv. XS01</strain>
    </source>
</reference>
<evidence type="ECO:0000256" key="1">
    <source>
        <dbReference type="SAM" id="MobiDB-lite"/>
    </source>
</evidence>
<dbReference type="PANTHER" id="PTHR31928">
    <property type="entry name" value="EXPRESSED PROTEIN"/>
    <property type="match status" value="1"/>
</dbReference>
<protein>
    <submittedName>
        <fullName evidence="4">Uncharacterized protein</fullName>
    </submittedName>
</protein>
<name>A0A2Z7BW63_9LAMI</name>
<gene>
    <name evidence="4" type="ORF">F511_32410</name>
</gene>
<dbReference type="InterPro" id="IPR048297">
    <property type="entry name" value="DUF936_dom_pln"/>
</dbReference>
<dbReference type="AlphaFoldDB" id="A0A2Z7BW63"/>
<dbReference type="PANTHER" id="PTHR31928:SF12">
    <property type="entry name" value="DUF3741 DOMAIN-CONTAINING PROTEIN"/>
    <property type="match status" value="1"/>
</dbReference>
<organism evidence="4 5">
    <name type="scientific">Dorcoceras hygrometricum</name>
    <dbReference type="NCBI Taxonomy" id="472368"/>
    <lineage>
        <taxon>Eukaryota</taxon>
        <taxon>Viridiplantae</taxon>
        <taxon>Streptophyta</taxon>
        <taxon>Embryophyta</taxon>
        <taxon>Tracheophyta</taxon>
        <taxon>Spermatophyta</taxon>
        <taxon>Magnoliopsida</taxon>
        <taxon>eudicotyledons</taxon>
        <taxon>Gunneridae</taxon>
        <taxon>Pentapetalae</taxon>
        <taxon>asterids</taxon>
        <taxon>lamiids</taxon>
        <taxon>Lamiales</taxon>
        <taxon>Gesneriaceae</taxon>
        <taxon>Didymocarpoideae</taxon>
        <taxon>Trichosporeae</taxon>
        <taxon>Loxocarpinae</taxon>
        <taxon>Dorcoceras</taxon>
    </lineage>
</organism>
<dbReference type="EMBL" id="KV001720">
    <property type="protein sequence ID" value="KZV38843.1"/>
    <property type="molecule type" value="Genomic_DNA"/>
</dbReference>
<evidence type="ECO:0000259" key="2">
    <source>
        <dbReference type="Pfam" id="PF06075"/>
    </source>
</evidence>
<dbReference type="InterPro" id="IPR010341">
    <property type="entry name" value="DUF936_pln"/>
</dbReference>
<evidence type="ECO:0000259" key="3">
    <source>
        <dbReference type="Pfam" id="PF21647"/>
    </source>
</evidence>
<dbReference type="Pfam" id="PF06075">
    <property type="entry name" value="DUF936"/>
    <property type="match status" value="1"/>
</dbReference>
<proteinExistence type="predicted"/>
<dbReference type="Proteomes" id="UP000250235">
    <property type="component" value="Unassembled WGS sequence"/>
</dbReference>
<dbReference type="InterPro" id="IPR049172">
    <property type="entry name" value="DUF6857_pln"/>
</dbReference>
<accession>A0A2Z7BW63</accession>
<dbReference type="OrthoDB" id="773154at2759"/>
<feature type="domain" description="DUF6857" evidence="3">
    <location>
        <begin position="301"/>
        <end position="607"/>
    </location>
</feature>
<feature type="domain" description="DUF936" evidence="2">
    <location>
        <begin position="5"/>
        <end position="120"/>
    </location>
</feature>
<evidence type="ECO:0000313" key="5">
    <source>
        <dbReference type="Proteomes" id="UP000250235"/>
    </source>
</evidence>
<dbReference type="Pfam" id="PF21647">
    <property type="entry name" value="DUF6857"/>
    <property type="match status" value="1"/>
</dbReference>
<feature type="region of interest" description="Disordered" evidence="1">
    <location>
        <begin position="168"/>
        <end position="196"/>
    </location>
</feature>
<keyword evidence="5" id="KW-1185">Reference proteome</keyword>